<dbReference type="AlphaFoldDB" id="A0A5E7JFL4"/>
<dbReference type="SUPFAM" id="SSF55469">
    <property type="entry name" value="FMN-dependent nitroreductase-like"/>
    <property type="match status" value="1"/>
</dbReference>
<organism evidence="2 3">
    <name type="scientific">Pseudomonas fluorescens</name>
    <dbReference type="NCBI Taxonomy" id="294"/>
    <lineage>
        <taxon>Bacteria</taxon>
        <taxon>Pseudomonadati</taxon>
        <taxon>Pseudomonadota</taxon>
        <taxon>Gammaproteobacteria</taxon>
        <taxon>Pseudomonadales</taxon>
        <taxon>Pseudomonadaceae</taxon>
        <taxon>Pseudomonas</taxon>
    </lineage>
</organism>
<dbReference type="Gene3D" id="3.40.109.10">
    <property type="entry name" value="NADH Oxidase"/>
    <property type="match status" value="1"/>
</dbReference>
<gene>
    <name evidence="2" type="ORF">PS896_02141</name>
</gene>
<dbReference type="RefSeq" id="WP_150647546.1">
    <property type="nucleotide sequence ID" value="NZ_CABVIN010000002.1"/>
</dbReference>
<dbReference type="GO" id="GO:0016491">
    <property type="term" value="F:oxidoreductase activity"/>
    <property type="evidence" value="ECO:0007669"/>
    <property type="project" value="InterPro"/>
</dbReference>
<dbReference type="Pfam" id="PF00881">
    <property type="entry name" value="Nitroreductase"/>
    <property type="match status" value="1"/>
</dbReference>
<proteinExistence type="predicted"/>
<evidence type="ECO:0000259" key="1">
    <source>
        <dbReference type="Pfam" id="PF00881"/>
    </source>
</evidence>
<sequence>MTWIDLGNPFPKHPHDLYKPFRWVTGKIQHLPAGLPVASPAVLEALQQRRTVRQFAALEDAGLADFLWYACRTYESWPSDLGFELEYRASPSAGAIHPIHLVIKRPHDERWWLYEPRGHFLAELTTAPKAFEGLWEHSQQLLNAPHATLILFLAEPGKALAKYQEGCSLIWRDAGAQVATMALAACGLGLNFCPLGITGEPWASALAEESQLVGVGLAFLGLAP</sequence>
<accession>A0A5E7JFL4</accession>
<name>A0A5E7JFL4_PSEFL</name>
<dbReference type="EMBL" id="CABVIN010000002">
    <property type="protein sequence ID" value="VVO87435.1"/>
    <property type="molecule type" value="Genomic_DNA"/>
</dbReference>
<feature type="domain" description="Nitroreductase" evidence="1">
    <location>
        <begin position="47"/>
        <end position="198"/>
    </location>
</feature>
<dbReference type="InterPro" id="IPR000415">
    <property type="entry name" value="Nitroreductase-like"/>
</dbReference>
<protein>
    <recommendedName>
        <fullName evidence="1">Nitroreductase domain-containing protein</fullName>
    </recommendedName>
</protein>
<dbReference type="Proteomes" id="UP000377224">
    <property type="component" value="Unassembled WGS sequence"/>
</dbReference>
<reference evidence="2 3" key="1">
    <citation type="submission" date="2019-09" db="EMBL/GenBank/DDBJ databases">
        <authorList>
            <person name="Chandra G."/>
            <person name="Truman W A."/>
        </authorList>
    </citation>
    <scope>NUCLEOTIDE SEQUENCE [LARGE SCALE GENOMIC DNA]</scope>
    <source>
        <strain evidence="2">PS896</strain>
    </source>
</reference>
<evidence type="ECO:0000313" key="3">
    <source>
        <dbReference type="Proteomes" id="UP000377224"/>
    </source>
</evidence>
<evidence type="ECO:0000313" key="2">
    <source>
        <dbReference type="EMBL" id="VVO87435.1"/>
    </source>
</evidence>
<dbReference type="InterPro" id="IPR029479">
    <property type="entry name" value="Nitroreductase"/>
</dbReference>